<evidence type="ECO:0000313" key="3">
    <source>
        <dbReference type="Proteomes" id="UP000671828"/>
    </source>
</evidence>
<feature type="non-terminal residue" evidence="2">
    <location>
        <position position="235"/>
    </location>
</feature>
<dbReference type="SUPFAM" id="SSF54637">
    <property type="entry name" value="Thioesterase/thiol ester dehydrase-isomerase"/>
    <property type="match status" value="1"/>
</dbReference>
<evidence type="ECO:0000256" key="1">
    <source>
        <dbReference type="SAM" id="MobiDB-lite"/>
    </source>
</evidence>
<feature type="non-terminal residue" evidence="2">
    <location>
        <position position="1"/>
    </location>
</feature>
<feature type="compositionally biased region" description="Basic and acidic residues" evidence="1">
    <location>
        <begin position="24"/>
        <end position="42"/>
    </location>
</feature>
<feature type="region of interest" description="Disordered" evidence="1">
    <location>
        <begin position="1"/>
        <end position="43"/>
    </location>
</feature>
<dbReference type="AlphaFoldDB" id="A0A8T8HXH4"/>
<organism evidence="2 3">
    <name type="scientific">Saccharothrix algeriensis</name>
    <dbReference type="NCBI Taxonomy" id="173560"/>
    <lineage>
        <taxon>Bacteria</taxon>
        <taxon>Bacillati</taxon>
        <taxon>Actinomycetota</taxon>
        <taxon>Actinomycetes</taxon>
        <taxon>Pseudonocardiales</taxon>
        <taxon>Pseudonocardiaceae</taxon>
        <taxon>Saccharothrix</taxon>
    </lineage>
</organism>
<gene>
    <name evidence="2" type="ORF">J7S33_29600</name>
</gene>
<accession>A0A8T8HXH4</accession>
<dbReference type="EMBL" id="CP072788">
    <property type="protein sequence ID" value="QTR03079.1"/>
    <property type="molecule type" value="Genomic_DNA"/>
</dbReference>
<dbReference type="InterPro" id="IPR029069">
    <property type="entry name" value="HotDog_dom_sf"/>
</dbReference>
<sequence>PRPHGPPPNSSRRRTSNRRRTAEHRRTAAAEQREPDSDRAQLEQHAAGRVAELFGPRFAAQRGFRRQTRLPRPPVLLVDRVVALDAEPASLAGGTIRTETDLRADDWYVDPTGRVAPALLPELGQGNIFLLSLLGVDLRVGGERVYRALGCELTYHGSPPAVGETVEFEISVESFAEHDGLLVAAFRADCRVAGQPRLTVRAARAGFFTEADLAGGDGVAWRPAGERPPTGPLDP</sequence>
<feature type="compositionally biased region" description="Basic residues" evidence="1">
    <location>
        <begin position="11"/>
        <end position="23"/>
    </location>
</feature>
<name>A0A8T8HXH4_9PSEU</name>
<proteinExistence type="predicted"/>
<reference evidence="2" key="1">
    <citation type="submission" date="2021-04" db="EMBL/GenBank/DDBJ databases">
        <title>Saccharothrix algeriensis WGS.</title>
        <authorList>
            <person name="Stuskova K."/>
            <person name="Hakalova E."/>
            <person name="Tebbal A.B."/>
            <person name="Eichmeier A."/>
        </authorList>
    </citation>
    <scope>NUCLEOTIDE SEQUENCE</scope>
    <source>
        <strain evidence="2">NRRL B-24137</strain>
    </source>
</reference>
<protein>
    <submittedName>
        <fullName evidence="2">Beta keto-acyl synthase</fullName>
    </submittedName>
</protein>
<dbReference type="Gene3D" id="3.10.129.10">
    <property type="entry name" value="Hotdog Thioesterase"/>
    <property type="match status" value="1"/>
</dbReference>
<evidence type="ECO:0000313" key="2">
    <source>
        <dbReference type="EMBL" id="QTR03079.1"/>
    </source>
</evidence>
<dbReference type="Proteomes" id="UP000671828">
    <property type="component" value="Chromosome"/>
</dbReference>